<accession>A0A1I0CEA2</accession>
<reference evidence="2 3" key="1">
    <citation type="submission" date="2016-10" db="EMBL/GenBank/DDBJ databases">
        <authorList>
            <person name="de Groot N.N."/>
        </authorList>
    </citation>
    <scope>NUCLEOTIDE SEQUENCE [LARGE SCALE GENOMIC DNA]</scope>
    <source>
        <strain evidence="2 3">IBRC-M 10780</strain>
    </source>
</reference>
<dbReference type="Proteomes" id="UP000198618">
    <property type="component" value="Unassembled WGS sequence"/>
</dbReference>
<name>A0A1I0CEA2_9BACI</name>
<keyword evidence="1" id="KW-1133">Transmembrane helix</keyword>
<dbReference type="EMBL" id="FOHE01000006">
    <property type="protein sequence ID" value="SET17900.1"/>
    <property type="molecule type" value="Genomic_DNA"/>
</dbReference>
<keyword evidence="1" id="KW-0812">Transmembrane</keyword>
<evidence type="ECO:0000313" key="3">
    <source>
        <dbReference type="Proteomes" id="UP000198618"/>
    </source>
</evidence>
<keyword evidence="1" id="KW-0472">Membrane</keyword>
<gene>
    <name evidence="2" type="ORF">SAMN05216389_106188</name>
</gene>
<feature type="transmembrane region" description="Helical" evidence="1">
    <location>
        <begin position="78"/>
        <end position="97"/>
    </location>
</feature>
<feature type="transmembrane region" description="Helical" evidence="1">
    <location>
        <begin position="6"/>
        <end position="31"/>
    </location>
</feature>
<sequence>MPLEQGVIELIIVGVSIFIGISVVFTLYLWIKNRNLRTGYLFVLLHFVIFSFSIYFLIKAISFDYMHPMASEEISLEIGISGVLWAGSIVCLIYGIMQLSKR</sequence>
<keyword evidence="3" id="KW-1185">Reference proteome</keyword>
<proteinExistence type="predicted"/>
<evidence type="ECO:0000256" key="1">
    <source>
        <dbReference type="SAM" id="Phobius"/>
    </source>
</evidence>
<dbReference type="RefSeq" id="WP_244513446.1">
    <property type="nucleotide sequence ID" value="NZ_FOHE01000006.1"/>
</dbReference>
<dbReference type="STRING" id="930131.SAMN05216389_106188"/>
<protein>
    <submittedName>
        <fullName evidence="2">Uncharacterized protein</fullName>
    </submittedName>
</protein>
<dbReference type="AlphaFoldDB" id="A0A1I0CEA2"/>
<organism evidence="2 3">
    <name type="scientific">Oceanobacillus limi</name>
    <dbReference type="NCBI Taxonomy" id="930131"/>
    <lineage>
        <taxon>Bacteria</taxon>
        <taxon>Bacillati</taxon>
        <taxon>Bacillota</taxon>
        <taxon>Bacilli</taxon>
        <taxon>Bacillales</taxon>
        <taxon>Bacillaceae</taxon>
        <taxon>Oceanobacillus</taxon>
    </lineage>
</organism>
<feature type="transmembrane region" description="Helical" evidence="1">
    <location>
        <begin position="38"/>
        <end position="58"/>
    </location>
</feature>
<evidence type="ECO:0000313" key="2">
    <source>
        <dbReference type="EMBL" id="SET17900.1"/>
    </source>
</evidence>